<reference evidence="1 2" key="1">
    <citation type="submission" date="2021-06" db="EMBL/GenBank/DDBJ databases">
        <authorList>
            <person name="Palmer J.M."/>
        </authorList>
    </citation>
    <scope>NUCLEOTIDE SEQUENCE [LARGE SCALE GENOMIC DNA]</scope>
    <source>
        <strain evidence="1 2">AS_MEX2019</strain>
        <tissue evidence="1">Muscle</tissue>
    </source>
</reference>
<dbReference type="Proteomes" id="UP001469553">
    <property type="component" value="Unassembled WGS sequence"/>
</dbReference>
<gene>
    <name evidence="1" type="ORF">AMECASPLE_011894</name>
</gene>
<proteinExistence type="predicted"/>
<comment type="caution">
    <text evidence="1">The sequence shown here is derived from an EMBL/GenBank/DDBJ whole genome shotgun (WGS) entry which is preliminary data.</text>
</comment>
<evidence type="ECO:0000313" key="1">
    <source>
        <dbReference type="EMBL" id="MEQ2299082.1"/>
    </source>
</evidence>
<evidence type="ECO:0000313" key="2">
    <source>
        <dbReference type="Proteomes" id="UP001469553"/>
    </source>
</evidence>
<organism evidence="1 2">
    <name type="scientific">Ameca splendens</name>
    <dbReference type="NCBI Taxonomy" id="208324"/>
    <lineage>
        <taxon>Eukaryota</taxon>
        <taxon>Metazoa</taxon>
        <taxon>Chordata</taxon>
        <taxon>Craniata</taxon>
        <taxon>Vertebrata</taxon>
        <taxon>Euteleostomi</taxon>
        <taxon>Actinopterygii</taxon>
        <taxon>Neopterygii</taxon>
        <taxon>Teleostei</taxon>
        <taxon>Neoteleostei</taxon>
        <taxon>Acanthomorphata</taxon>
        <taxon>Ovalentaria</taxon>
        <taxon>Atherinomorphae</taxon>
        <taxon>Cyprinodontiformes</taxon>
        <taxon>Goodeidae</taxon>
        <taxon>Ameca</taxon>
    </lineage>
</organism>
<sequence length="117" mass="13047">MVLFLRQPIDSKLSLLARQHTTNGSATAATAPPCVWRPPSTHTLNTRTFPFHFSHAIVTFHSVKPDQSVTSIRKHNSLLEQNFCCGSVQLAGCQRLRVLIKIDTKNVAVKSLEIIQK</sequence>
<dbReference type="EMBL" id="JAHRIP010047754">
    <property type="protein sequence ID" value="MEQ2299082.1"/>
    <property type="molecule type" value="Genomic_DNA"/>
</dbReference>
<accession>A0ABV0YYS9</accession>
<name>A0ABV0YYS9_9TELE</name>
<protein>
    <submittedName>
        <fullName evidence="1">Uncharacterized protein</fullName>
    </submittedName>
</protein>
<keyword evidence="2" id="KW-1185">Reference proteome</keyword>